<dbReference type="InterPro" id="IPR004556">
    <property type="entry name" value="HemK-like"/>
</dbReference>
<keyword evidence="2" id="KW-0808">Transferase</keyword>
<dbReference type="AlphaFoldDB" id="A0A1B7TE18"/>
<keyword evidence="6" id="KW-1185">Reference proteome</keyword>
<dbReference type="OrthoDB" id="269872at2759"/>
<reference evidence="6" key="1">
    <citation type="journal article" date="2016" name="Proc. Natl. Acad. Sci. U.S.A.">
        <title>Comparative genomics of biotechnologically important yeasts.</title>
        <authorList>
            <person name="Riley R."/>
            <person name="Haridas S."/>
            <person name="Wolfe K.H."/>
            <person name="Lopes M.R."/>
            <person name="Hittinger C.T."/>
            <person name="Goeker M."/>
            <person name="Salamov A.A."/>
            <person name="Wisecaver J.H."/>
            <person name="Long T.M."/>
            <person name="Calvey C.H."/>
            <person name="Aerts A.L."/>
            <person name="Barry K.W."/>
            <person name="Choi C."/>
            <person name="Clum A."/>
            <person name="Coughlan A.Y."/>
            <person name="Deshpande S."/>
            <person name="Douglass A.P."/>
            <person name="Hanson S.J."/>
            <person name="Klenk H.-P."/>
            <person name="LaButti K.M."/>
            <person name="Lapidus A."/>
            <person name="Lindquist E.A."/>
            <person name="Lipzen A.M."/>
            <person name="Meier-Kolthoff J.P."/>
            <person name="Ohm R.A."/>
            <person name="Otillar R.P."/>
            <person name="Pangilinan J.L."/>
            <person name="Peng Y."/>
            <person name="Rokas A."/>
            <person name="Rosa C.A."/>
            <person name="Scheuner C."/>
            <person name="Sibirny A.A."/>
            <person name="Slot J.C."/>
            <person name="Stielow J.B."/>
            <person name="Sun H."/>
            <person name="Kurtzman C.P."/>
            <person name="Blackwell M."/>
            <person name="Grigoriev I.V."/>
            <person name="Jeffries T.W."/>
        </authorList>
    </citation>
    <scope>NUCLEOTIDE SEQUENCE [LARGE SCALE GENOMIC DNA]</scope>
    <source>
        <strain evidence="6">NRRL Y-1626</strain>
    </source>
</reference>
<dbReference type="PROSITE" id="PS00092">
    <property type="entry name" value="N6_MTASE"/>
    <property type="match status" value="1"/>
</dbReference>
<evidence type="ECO:0000256" key="2">
    <source>
        <dbReference type="ARBA" id="ARBA00022679"/>
    </source>
</evidence>
<proteinExistence type="predicted"/>
<dbReference type="Proteomes" id="UP000092321">
    <property type="component" value="Unassembled WGS sequence"/>
</dbReference>
<gene>
    <name evidence="5" type="ORF">HANVADRAFT_24141</name>
</gene>
<dbReference type="PANTHER" id="PTHR18895:SF74">
    <property type="entry name" value="MTRF1L RELEASE FACTOR GLUTAMINE METHYLTRANSFERASE"/>
    <property type="match status" value="1"/>
</dbReference>
<dbReference type="InterPro" id="IPR002052">
    <property type="entry name" value="DNA_methylase_N6_adenine_CS"/>
</dbReference>
<dbReference type="Pfam" id="PF13847">
    <property type="entry name" value="Methyltransf_31"/>
    <property type="match status" value="1"/>
</dbReference>
<organism evidence="5 6">
    <name type="scientific">Hanseniaspora valbyensis NRRL Y-1626</name>
    <dbReference type="NCBI Taxonomy" id="766949"/>
    <lineage>
        <taxon>Eukaryota</taxon>
        <taxon>Fungi</taxon>
        <taxon>Dikarya</taxon>
        <taxon>Ascomycota</taxon>
        <taxon>Saccharomycotina</taxon>
        <taxon>Saccharomycetes</taxon>
        <taxon>Saccharomycodales</taxon>
        <taxon>Saccharomycodaceae</taxon>
        <taxon>Hanseniaspora</taxon>
    </lineage>
</organism>
<comment type="caution">
    <text evidence="5">The sequence shown here is derived from an EMBL/GenBank/DDBJ whole genome shotgun (WGS) entry which is preliminary data.</text>
</comment>
<evidence type="ECO:0000256" key="3">
    <source>
        <dbReference type="ARBA" id="ARBA00022691"/>
    </source>
</evidence>
<keyword evidence="1 5" id="KW-0489">Methyltransferase</keyword>
<evidence type="ECO:0000313" key="6">
    <source>
        <dbReference type="Proteomes" id="UP000092321"/>
    </source>
</evidence>
<evidence type="ECO:0000313" key="5">
    <source>
        <dbReference type="EMBL" id="OBA26961.1"/>
    </source>
</evidence>
<dbReference type="PANTHER" id="PTHR18895">
    <property type="entry name" value="HEMK METHYLTRANSFERASE"/>
    <property type="match status" value="1"/>
</dbReference>
<dbReference type="SUPFAM" id="SSF53335">
    <property type="entry name" value="S-adenosyl-L-methionine-dependent methyltransferases"/>
    <property type="match status" value="1"/>
</dbReference>
<protein>
    <submittedName>
        <fullName evidence="5">Modification methylase HemK</fullName>
    </submittedName>
</protein>
<dbReference type="GO" id="GO:0003676">
    <property type="term" value="F:nucleic acid binding"/>
    <property type="evidence" value="ECO:0007669"/>
    <property type="project" value="InterPro"/>
</dbReference>
<dbReference type="InterPro" id="IPR025714">
    <property type="entry name" value="Methyltranfer_dom"/>
</dbReference>
<sequence>MRISYRMIQKARLINPLLPYMLPQCRNLQDAKQELIWLEKHFKNQNIQLAKAVIERFKGKPLQYILKNQPFGEDLTINCRPNVLIPRWETDEFCHFINTKIFQNYQSQDINKKINIVDLCSGSGCISLSIKESNTMFNVFGVDISDSCINLANENKKINSLEDVEFIKGDILNPDLKLLNKLIASSAEKKIDMIISNPPYILHSFLPYLNTSVKKYEPSLALFGNLEFYENFVKIWSKYCDSFFYELGEIEQFEYINSNLDPKVWAVLKWSDSNDKIRGVYGYRKHSQIAKMFDTCK</sequence>
<name>A0A1B7TE18_9ASCO</name>
<dbReference type="EMBL" id="LXPE01000012">
    <property type="protein sequence ID" value="OBA26961.1"/>
    <property type="molecule type" value="Genomic_DNA"/>
</dbReference>
<keyword evidence="3" id="KW-0949">S-adenosyl-L-methionine</keyword>
<dbReference type="NCBIfam" id="TIGR00536">
    <property type="entry name" value="hemK_fam"/>
    <property type="match status" value="1"/>
</dbReference>
<dbReference type="CDD" id="cd02440">
    <property type="entry name" value="AdoMet_MTases"/>
    <property type="match status" value="1"/>
</dbReference>
<evidence type="ECO:0000256" key="1">
    <source>
        <dbReference type="ARBA" id="ARBA00022603"/>
    </source>
</evidence>
<evidence type="ECO:0000259" key="4">
    <source>
        <dbReference type="Pfam" id="PF13847"/>
    </source>
</evidence>
<dbReference type="GO" id="GO:0005739">
    <property type="term" value="C:mitochondrion"/>
    <property type="evidence" value="ECO:0007669"/>
    <property type="project" value="TreeGrafter"/>
</dbReference>
<feature type="domain" description="Methyltransferase" evidence="4">
    <location>
        <begin position="111"/>
        <end position="197"/>
    </location>
</feature>
<dbReference type="GO" id="GO:0032259">
    <property type="term" value="P:methylation"/>
    <property type="evidence" value="ECO:0007669"/>
    <property type="project" value="UniProtKB-KW"/>
</dbReference>
<dbReference type="InterPro" id="IPR029063">
    <property type="entry name" value="SAM-dependent_MTases_sf"/>
</dbReference>
<dbReference type="GO" id="GO:0008276">
    <property type="term" value="F:protein methyltransferase activity"/>
    <property type="evidence" value="ECO:0007669"/>
    <property type="project" value="InterPro"/>
</dbReference>
<accession>A0A1B7TE18</accession>
<dbReference type="Gene3D" id="3.40.50.150">
    <property type="entry name" value="Vaccinia Virus protein VP39"/>
    <property type="match status" value="1"/>
</dbReference>
<dbReference type="InterPro" id="IPR050320">
    <property type="entry name" value="N5-glutamine_MTase"/>
</dbReference>